<comment type="caution">
    <text evidence="2">The sequence shown here is derived from an EMBL/GenBank/DDBJ whole genome shotgun (WGS) entry which is preliminary data.</text>
</comment>
<keyword evidence="3" id="KW-1185">Reference proteome</keyword>
<dbReference type="EMBL" id="LNAM01000209">
    <property type="protein sequence ID" value="KSV57594.1"/>
    <property type="molecule type" value="Genomic_DNA"/>
</dbReference>
<dbReference type="InterPro" id="IPR050312">
    <property type="entry name" value="IolE/XylAMocC-like"/>
</dbReference>
<organism evidence="2 3">
    <name type="scientific">Acetivibrio ethanolgignens</name>
    <dbReference type="NCBI Taxonomy" id="290052"/>
    <lineage>
        <taxon>Bacteria</taxon>
        <taxon>Bacillati</taxon>
        <taxon>Bacillota</taxon>
        <taxon>Clostridia</taxon>
        <taxon>Eubacteriales</taxon>
        <taxon>Oscillospiraceae</taxon>
        <taxon>Acetivibrio</taxon>
    </lineage>
</organism>
<dbReference type="OrthoDB" id="9786584at2"/>
<name>A0A0V8QAQ1_9FIRM</name>
<proteinExistence type="predicted"/>
<dbReference type="SUPFAM" id="SSF51658">
    <property type="entry name" value="Xylose isomerase-like"/>
    <property type="match status" value="1"/>
</dbReference>
<dbReference type="PANTHER" id="PTHR12110:SF21">
    <property type="entry name" value="XYLOSE ISOMERASE-LIKE TIM BARREL DOMAIN-CONTAINING PROTEIN"/>
    <property type="match status" value="1"/>
</dbReference>
<dbReference type="PANTHER" id="PTHR12110">
    <property type="entry name" value="HYDROXYPYRUVATE ISOMERASE"/>
    <property type="match status" value="1"/>
</dbReference>
<evidence type="ECO:0000259" key="1">
    <source>
        <dbReference type="Pfam" id="PF01261"/>
    </source>
</evidence>
<evidence type="ECO:0000313" key="3">
    <source>
        <dbReference type="Proteomes" id="UP000054874"/>
    </source>
</evidence>
<gene>
    <name evidence="2" type="ORF">ASU35_15750</name>
</gene>
<accession>A0A0V8QAQ1</accession>
<evidence type="ECO:0000313" key="2">
    <source>
        <dbReference type="EMBL" id="KSV57594.1"/>
    </source>
</evidence>
<dbReference type="GO" id="GO:0004519">
    <property type="term" value="F:endonuclease activity"/>
    <property type="evidence" value="ECO:0007669"/>
    <property type="project" value="UniProtKB-KW"/>
</dbReference>
<dbReference type="RefSeq" id="WP_058354174.1">
    <property type="nucleotide sequence ID" value="NZ_CABMMD010000209.1"/>
</dbReference>
<reference evidence="2 3" key="1">
    <citation type="submission" date="2015-11" db="EMBL/GenBank/DDBJ databases">
        <title>Butyribacter intestini gen. nov., sp. nov., a butyric acid-producing bacterium of the family Lachnospiraceae isolated from the human faeces.</title>
        <authorList>
            <person name="Zou Y."/>
            <person name="Xue W."/>
            <person name="Luo G."/>
            <person name="Lv M."/>
        </authorList>
    </citation>
    <scope>NUCLEOTIDE SEQUENCE [LARGE SCALE GENOMIC DNA]</scope>
    <source>
        <strain evidence="2 3">ACET-33324</strain>
    </source>
</reference>
<dbReference type="InterPro" id="IPR036237">
    <property type="entry name" value="Xyl_isomerase-like_sf"/>
</dbReference>
<keyword evidence="2" id="KW-0378">Hydrolase</keyword>
<dbReference type="Gene3D" id="3.20.20.150">
    <property type="entry name" value="Divalent-metal-dependent TIM barrel enzymes"/>
    <property type="match status" value="1"/>
</dbReference>
<dbReference type="Proteomes" id="UP000054874">
    <property type="component" value="Unassembled WGS sequence"/>
</dbReference>
<keyword evidence="2" id="KW-0540">Nuclease</keyword>
<dbReference type="AlphaFoldDB" id="A0A0V8QAQ1"/>
<protein>
    <submittedName>
        <fullName evidence="2">Endonuclease</fullName>
    </submittedName>
</protein>
<feature type="domain" description="Xylose isomerase-like TIM barrel" evidence="1">
    <location>
        <begin position="30"/>
        <end position="268"/>
    </location>
</feature>
<keyword evidence="2" id="KW-0255">Endonuclease</keyword>
<dbReference type="STRING" id="290052.ASU35_15750"/>
<sequence>MKLCYQVATPDVAVADSVTAYQGSLEKSFSDLAKLGYDGVELMTLNPGKLDWEQVKSEAQKNGLSIALVCTGEIFGQLGLSYTHPDERIRREAIERSKEIIDFAGFLGANINIGRVRGQYCKELSKEETEALAVEAFAELSDYAAPKSVKIALETVTIMQTNFINTLEEGKKIVDRVNRENFRLMMDVFHLNLEEKDIYNAIREYSPYNIHVHLADNNRRYPGQCGLDFKKILSTFKECGYDGNFCTEIFQIPSMEEAAKGAIKHLRPILDEVYGGRK</sequence>
<dbReference type="Pfam" id="PF01261">
    <property type="entry name" value="AP_endonuc_2"/>
    <property type="match status" value="1"/>
</dbReference>
<dbReference type="InterPro" id="IPR013022">
    <property type="entry name" value="Xyl_isomerase-like_TIM-brl"/>
</dbReference>